<dbReference type="SUPFAM" id="SSF53383">
    <property type="entry name" value="PLP-dependent transferases"/>
    <property type="match status" value="1"/>
</dbReference>
<gene>
    <name evidence="4" type="ORF">S01H1_06346</name>
</gene>
<dbReference type="InterPro" id="IPR015421">
    <property type="entry name" value="PyrdxlP-dep_Trfase_major"/>
</dbReference>
<evidence type="ECO:0000256" key="3">
    <source>
        <dbReference type="ARBA" id="ARBA00022898"/>
    </source>
</evidence>
<proteinExistence type="inferred from homology"/>
<dbReference type="FunFam" id="3.40.640.10:FF:000004">
    <property type="entry name" value="Acetylornithine aminotransferase"/>
    <property type="match status" value="1"/>
</dbReference>
<accession>X0SHI5</accession>
<reference evidence="4" key="1">
    <citation type="journal article" date="2014" name="Front. Microbiol.">
        <title>High frequency of phylogenetically diverse reductive dehalogenase-homologous genes in deep subseafloor sedimentary metagenomes.</title>
        <authorList>
            <person name="Kawai M."/>
            <person name="Futagami T."/>
            <person name="Toyoda A."/>
            <person name="Takaki Y."/>
            <person name="Nishi S."/>
            <person name="Hori S."/>
            <person name="Arai W."/>
            <person name="Tsubouchi T."/>
            <person name="Morono Y."/>
            <person name="Uchiyama I."/>
            <person name="Ito T."/>
            <person name="Fujiyama A."/>
            <person name="Inagaki F."/>
            <person name="Takami H."/>
        </authorList>
    </citation>
    <scope>NUCLEOTIDE SEQUENCE</scope>
    <source>
        <strain evidence="4">Expedition CK06-06</strain>
    </source>
</reference>
<dbReference type="PROSITE" id="PS00600">
    <property type="entry name" value="AA_TRANSFER_CLASS_3"/>
    <property type="match status" value="1"/>
</dbReference>
<dbReference type="InterPro" id="IPR049704">
    <property type="entry name" value="Aminotrans_3_PPA_site"/>
</dbReference>
<comment type="cofactor">
    <cofactor evidence="1">
        <name>pyridoxal 5'-phosphate</name>
        <dbReference type="ChEBI" id="CHEBI:597326"/>
    </cofactor>
</comment>
<dbReference type="InterPro" id="IPR005814">
    <property type="entry name" value="Aminotrans_3"/>
</dbReference>
<organism evidence="4">
    <name type="scientific">marine sediment metagenome</name>
    <dbReference type="NCBI Taxonomy" id="412755"/>
    <lineage>
        <taxon>unclassified sequences</taxon>
        <taxon>metagenomes</taxon>
        <taxon>ecological metagenomes</taxon>
    </lineage>
</organism>
<comment type="caution">
    <text evidence="4">The sequence shown here is derived from an EMBL/GenBank/DDBJ whole genome shotgun (WGS) entry which is preliminary data.</text>
</comment>
<comment type="similarity">
    <text evidence="2">Belongs to the class-III pyridoxal-phosphate-dependent aminotransferase family.</text>
</comment>
<evidence type="ECO:0000313" key="4">
    <source>
        <dbReference type="EMBL" id="GAF80449.1"/>
    </source>
</evidence>
<protein>
    <recommendedName>
        <fullName evidence="5">Aspartate aminotransferase family protein</fullName>
    </recommendedName>
</protein>
<dbReference type="GO" id="GO:0005829">
    <property type="term" value="C:cytosol"/>
    <property type="evidence" value="ECO:0007669"/>
    <property type="project" value="TreeGrafter"/>
</dbReference>
<dbReference type="Gene3D" id="3.40.640.10">
    <property type="entry name" value="Type I PLP-dependent aspartate aminotransferase-like (Major domain)"/>
    <property type="match status" value="1"/>
</dbReference>
<dbReference type="PANTHER" id="PTHR43094">
    <property type="entry name" value="AMINOTRANSFERASE"/>
    <property type="match status" value="1"/>
</dbReference>
<evidence type="ECO:0008006" key="5">
    <source>
        <dbReference type="Google" id="ProtNLM"/>
    </source>
</evidence>
<sequence>MTDPNSRHPLDAPTIRQYELDHVLYPWMFQKGLNPLVITRAEGNYFYDSSGKEYLDFSSQFVFSNLGHGEKRVVNAIAKQAACLETMASPFATEPKARLAKLLSEITPGDITKSYFSTSGAEANEGAIKLARLSTGRQKILSRWGGYHGSTLGAMAVSNDYRNWSSEPSIPSVVHCLGPYCYRCPFGGTYPACDLQCTKHVEEVIRFEGPERVAGFMSEPIVGANGIIVPPDGYWQKIREICDRYGVLLVCDEVMTGFGRTGKWFAIEHWDTVPDVITMAKGITGGYVPLAATSMRPSVADRFMEKQWVHGHTYSGHTLAMAAGVAAIEAY</sequence>
<keyword evidence="3" id="KW-0663">Pyridoxal phosphate</keyword>
<dbReference type="GO" id="GO:0030170">
    <property type="term" value="F:pyridoxal phosphate binding"/>
    <property type="evidence" value="ECO:0007669"/>
    <property type="project" value="InterPro"/>
</dbReference>
<evidence type="ECO:0000256" key="2">
    <source>
        <dbReference type="ARBA" id="ARBA00008954"/>
    </source>
</evidence>
<dbReference type="Pfam" id="PF00202">
    <property type="entry name" value="Aminotran_3"/>
    <property type="match status" value="1"/>
</dbReference>
<feature type="non-terminal residue" evidence="4">
    <location>
        <position position="331"/>
    </location>
</feature>
<dbReference type="CDD" id="cd00610">
    <property type="entry name" value="OAT_like"/>
    <property type="match status" value="1"/>
</dbReference>
<name>X0SHI5_9ZZZZ</name>
<dbReference type="InterPro" id="IPR015424">
    <property type="entry name" value="PyrdxlP-dep_Trfase"/>
</dbReference>
<dbReference type="PANTHER" id="PTHR43094:SF1">
    <property type="entry name" value="AMINOTRANSFERASE CLASS-III"/>
    <property type="match status" value="1"/>
</dbReference>
<dbReference type="GO" id="GO:0008483">
    <property type="term" value="F:transaminase activity"/>
    <property type="evidence" value="ECO:0007669"/>
    <property type="project" value="InterPro"/>
</dbReference>
<evidence type="ECO:0000256" key="1">
    <source>
        <dbReference type="ARBA" id="ARBA00001933"/>
    </source>
</evidence>
<dbReference type="EMBL" id="BARS01003283">
    <property type="protein sequence ID" value="GAF80449.1"/>
    <property type="molecule type" value="Genomic_DNA"/>
</dbReference>
<dbReference type="PIRSF" id="PIRSF000521">
    <property type="entry name" value="Transaminase_4ab_Lys_Orn"/>
    <property type="match status" value="1"/>
</dbReference>
<dbReference type="AlphaFoldDB" id="X0SHI5"/>